<protein>
    <submittedName>
        <fullName evidence="4">Substrate-binding domain-containing protein</fullName>
    </submittedName>
</protein>
<dbReference type="InterPro" id="IPR001638">
    <property type="entry name" value="Solute-binding_3/MltF_N"/>
</dbReference>
<dbReference type="SUPFAM" id="SSF53850">
    <property type="entry name" value="Periplasmic binding protein-like II"/>
    <property type="match status" value="1"/>
</dbReference>
<proteinExistence type="predicted"/>
<sequence>MFSRSRKCMLVALLALAGAAQAEERLLRVCADPDNLPYSNADGAGFENKIAELVAQDLHAKLAYDWWPQHRGFVRRTLGAGMCDVLIGVPADFERVSTTRPYYRSSYVFVTRAGESVPGFADPAIRQRRIGVQLIGNDMAATPAGHALARAGATANVTGFTIFGDGPAAQRMVDEVDGGGIDAALVWGPQAGYFAARAHKPLSVSIARPPAGTPEPFEFSVALGVKRGNKALLAELDGVLERRQRDIDAILAAYHVPRTDAAGEGR</sequence>
<reference evidence="5" key="1">
    <citation type="journal article" date="2019" name="Int. J. Syst. Evol. Microbiol.">
        <title>The Global Catalogue of Microorganisms (GCM) 10K type strain sequencing project: providing services to taxonomists for standard genome sequencing and annotation.</title>
        <authorList>
            <consortium name="The Broad Institute Genomics Platform"/>
            <consortium name="The Broad Institute Genome Sequencing Center for Infectious Disease"/>
            <person name="Wu L."/>
            <person name="Ma J."/>
        </authorList>
    </citation>
    <scope>NUCLEOTIDE SEQUENCE [LARGE SCALE GENOMIC DNA]</scope>
    <source>
        <strain evidence="5">CCUG 43111</strain>
    </source>
</reference>
<dbReference type="Pfam" id="PF00497">
    <property type="entry name" value="SBP_bac_3"/>
    <property type="match status" value="1"/>
</dbReference>
<dbReference type="Gene3D" id="3.40.190.10">
    <property type="entry name" value="Periplasmic binding protein-like II"/>
    <property type="match status" value="2"/>
</dbReference>
<dbReference type="PANTHER" id="PTHR35936">
    <property type="entry name" value="MEMBRANE-BOUND LYTIC MUREIN TRANSGLYCOSYLASE F"/>
    <property type="match status" value="1"/>
</dbReference>
<name>A0ABW0MHT4_9BURK</name>
<gene>
    <name evidence="4" type="ORF">ACFPQ5_02475</name>
</gene>
<evidence type="ECO:0000256" key="2">
    <source>
        <dbReference type="SAM" id="SignalP"/>
    </source>
</evidence>
<feature type="signal peptide" evidence="2">
    <location>
        <begin position="1"/>
        <end position="22"/>
    </location>
</feature>
<dbReference type="PANTHER" id="PTHR35936:SF17">
    <property type="entry name" value="ARGININE-BINDING EXTRACELLULAR PROTEIN ARTP"/>
    <property type="match status" value="1"/>
</dbReference>
<evidence type="ECO:0000259" key="3">
    <source>
        <dbReference type="SMART" id="SM00062"/>
    </source>
</evidence>
<dbReference type="RefSeq" id="WP_379751565.1">
    <property type="nucleotide sequence ID" value="NZ_JBHSMR010000001.1"/>
</dbReference>
<evidence type="ECO:0000256" key="1">
    <source>
        <dbReference type="ARBA" id="ARBA00022729"/>
    </source>
</evidence>
<organism evidence="4 5">
    <name type="scientific">Massilia suwonensis</name>
    <dbReference type="NCBI Taxonomy" id="648895"/>
    <lineage>
        <taxon>Bacteria</taxon>
        <taxon>Pseudomonadati</taxon>
        <taxon>Pseudomonadota</taxon>
        <taxon>Betaproteobacteria</taxon>
        <taxon>Burkholderiales</taxon>
        <taxon>Oxalobacteraceae</taxon>
        <taxon>Telluria group</taxon>
        <taxon>Massilia</taxon>
    </lineage>
</organism>
<dbReference type="InterPro" id="IPR022448">
    <property type="entry name" value="Quinoprotein_dehydrogenase"/>
</dbReference>
<accession>A0ABW0MHT4</accession>
<dbReference type="Proteomes" id="UP001596101">
    <property type="component" value="Unassembled WGS sequence"/>
</dbReference>
<dbReference type="EMBL" id="JBHSMR010000001">
    <property type="protein sequence ID" value="MFC5477041.1"/>
    <property type="molecule type" value="Genomic_DNA"/>
</dbReference>
<feature type="chain" id="PRO_5045810385" evidence="2">
    <location>
        <begin position="23"/>
        <end position="266"/>
    </location>
</feature>
<dbReference type="SMART" id="SM00062">
    <property type="entry name" value="PBPb"/>
    <property type="match status" value="1"/>
</dbReference>
<feature type="domain" description="Solute-binding protein family 3/N-terminal" evidence="3">
    <location>
        <begin position="26"/>
        <end position="258"/>
    </location>
</feature>
<dbReference type="NCBIfam" id="TIGR03871">
    <property type="entry name" value="ABC_peri_MoxJ_2"/>
    <property type="match status" value="1"/>
</dbReference>
<keyword evidence="1 2" id="KW-0732">Signal</keyword>
<evidence type="ECO:0000313" key="5">
    <source>
        <dbReference type="Proteomes" id="UP001596101"/>
    </source>
</evidence>
<keyword evidence="5" id="KW-1185">Reference proteome</keyword>
<evidence type="ECO:0000313" key="4">
    <source>
        <dbReference type="EMBL" id="MFC5477041.1"/>
    </source>
</evidence>
<comment type="caution">
    <text evidence="4">The sequence shown here is derived from an EMBL/GenBank/DDBJ whole genome shotgun (WGS) entry which is preliminary data.</text>
</comment>